<gene>
    <name evidence="4" type="ORF">ECC02_005327</name>
</gene>
<comment type="caution">
    <text evidence="4">The sequence shown here is derived from an EMBL/GenBank/DDBJ whole genome shotgun (WGS) entry which is preliminary data.</text>
</comment>
<accession>A0A7J6Y564</accession>
<organism evidence="4 5">
    <name type="scientific">Trypanosoma cruzi</name>
    <dbReference type="NCBI Taxonomy" id="5693"/>
    <lineage>
        <taxon>Eukaryota</taxon>
        <taxon>Discoba</taxon>
        <taxon>Euglenozoa</taxon>
        <taxon>Kinetoplastea</taxon>
        <taxon>Metakinetoplastina</taxon>
        <taxon>Trypanosomatida</taxon>
        <taxon>Trypanosomatidae</taxon>
        <taxon>Trypanosoma</taxon>
        <taxon>Schizotrypanum</taxon>
    </lineage>
</organism>
<dbReference type="InterPro" id="IPR055427">
    <property type="entry name" value="TRAPPC13_N"/>
</dbReference>
<dbReference type="PANTHER" id="PTHR13134:SF3">
    <property type="entry name" value="TRAFFICKING PROTEIN PARTICLE COMPLEX SUBUNIT 13"/>
    <property type="match status" value="1"/>
</dbReference>
<feature type="domain" description="Trafficking protein particle complex subunit 13 N-terminal" evidence="3">
    <location>
        <begin position="128"/>
        <end position="250"/>
    </location>
</feature>
<dbReference type="GO" id="GO:1990072">
    <property type="term" value="C:TRAPPIII protein complex"/>
    <property type="evidence" value="ECO:0007669"/>
    <property type="project" value="TreeGrafter"/>
</dbReference>
<dbReference type="Pfam" id="PF06159">
    <property type="entry name" value="TRAPPC13_N"/>
    <property type="match status" value="1"/>
</dbReference>
<evidence type="ECO:0000256" key="2">
    <source>
        <dbReference type="SAM" id="Phobius"/>
    </source>
</evidence>
<proteinExistence type="predicted"/>
<keyword evidence="2" id="KW-1133">Transmembrane helix</keyword>
<protein>
    <recommendedName>
        <fullName evidence="3">Trafficking protein particle complex subunit 13 N-terminal domain-containing protein</fullName>
    </recommendedName>
</protein>
<dbReference type="Proteomes" id="UP000583944">
    <property type="component" value="Unassembled WGS sequence"/>
</dbReference>
<sequence length="606" mass="66542">MACNCLRSFPSATLMLRAPKGSGKAGITFVTSAFFFMVLFFFFVAFIASKGISSRNDMASPTAGESKTNSGGKPSVYSATSFFPAMLANPLTVRATVLRRPELFEAASPELVEEGDVLFDVLSNPLHHPSANCMTNDAQTKVRRRSKAAELSVHGIGSVLSLPTSLGKFFVGQPFRAFLSFHNAATYPLATMAFSIVCLHPTLHRSKIVNYECSHLEGKGNASFTVECLLKEPGQYTLDVLVTYMDIAKEAKRLTWSFSIQVERAIIEVSRTIHVVPIITRHGKDTHAQLRAAGPTLEEAMSNITLPTKKYVLSVCLQNVSSVPLFIVSVKLHTDGVFQLLPRPRRSSTKPESSLPPWWPANVAKPRQDERAFRTHYTGGGADALESVYLRPKDKHCYYFELVVKPDILCSLPLQHTASGAPAAVVPSNFTDVGYVEWKWCRANGDSGAEHSSRVRVDHLFMQPMLDFFVLNVNPETPTAGKPTTFDCVVVNYDSDKQFDLALRVRPDLLAPSFLYAGPLLIPLGLIEPRGTINFPVSLLPWQPGWVVLQGGLELCDARAPATLLWPLQPGKTQPLPPNSSTILSSAVTDTPEQPYPPVLCELLVR</sequence>
<keyword evidence="2" id="KW-0472">Membrane</keyword>
<dbReference type="VEuPathDB" id="TriTrypDB:ECC02_005327"/>
<evidence type="ECO:0000313" key="4">
    <source>
        <dbReference type="EMBL" id="KAF5221615.1"/>
    </source>
</evidence>
<name>A0A7J6Y564_TRYCR</name>
<evidence type="ECO:0000256" key="1">
    <source>
        <dbReference type="SAM" id="MobiDB-lite"/>
    </source>
</evidence>
<keyword evidence="2" id="KW-0812">Transmembrane</keyword>
<evidence type="ECO:0000313" key="5">
    <source>
        <dbReference type="Proteomes" id="UP000583944"/>
    </source>
</evidence>
<feature type="transmembrane region" description="Helical" evidence="2">
    <location>
        <begin position="25"/>
        <end position="48"/>
    </location>
</feature>
<feature type="region of interest" description="Disordered" evidence="1">
    <location>
        <begin position="54"/>
        <end position="73"/>
    </location>
</feature>
<dbReference type="EMBL" id="JABDHM010000035">
    <property type="protein sequence ID" value="KAF5221615.1"/>
    <property type="molecule type" value="Genomic_DNA"/>
</dbReference>
<dbReference type="InterPro" id="IPR010378">
    <property type="entry name" value="TRAPPC13"/>
</dbReference>
<evidence type="ECO:0000259" key="3">
    <source>
        <dbReference type="Pfam" id="PF06159"/>
    </source>
</evidence>
<dbReference type="PANTHER" id="PTHR13134">
    <property type="entry name" value="TRAFFICKING PROTEIN PARTICLE COMPLEX SUBUNIT 13"/>
    <property type="match status" value="1"/>
</dbReference>
<reference evidence="4 5" key="1">
    <citation type="journal article" date="2019" name="Genome Biol. Evol.">
        <title>Nanopore Sequencing Significantly Improves Genome Assembly of the Protozoan Parasite Trypanosoma cruzi.</title>
        <authorList>
            <person name="Diaz-Viraque F."/>
            <person name="Pita S."/>
            <person name="Greif G."/>
            <person name="de Souza R.C.M."/>
            <person name="Iraola G."/>
            <person name="Robello C."/>
        </authorList>
    </citation>
    <scope>NUCLEOTIDE SEQUENCE [LARGE SCALE GENOMIC DNA]</scope>
    <source>
        <strain evidence="4 5">Berenice</strain>
    </source>
</reference>
<dbReference type="VEuPathDB" id="TriTrypDB:BCY84_19946"/>
<dbReference type="AlphaFoldDB" id="A0A7J6Y564"/>